<dbReference type="Proteomes" id="UP000078046">
    <property type="component" value="Unassembled WGS sequence"/>
</dbReference>
<dbReference type="AlphaFoldDB" id="A0A177BAP2"/>
<dbReference type="EMBL" id="LWCA01000055">
    <property type="protein sequence ID" value="OAF71388.1"/>
    <property type="molecule type" value="Genomic_DNA"/>
</dbReference>
<proteinExistence type="predicted"/>
<keyword evidence="2" id="KW-1185">Reference proteome</keyword>
<name>A0A177BAP2_9BILA</name>
<accession>A0A177BAP2</accession>
<evidence type="ECO:0000313" key="1">
    <source>
        <dbReference type="EMBL" id="OAF71388.1"/>
    </source>
</evidence>
<comment type="caution">
    <text evidence="1">The sequence shown here is derived from an EMBL/GenBank/DDBJ whole genome shotgun (WGS) entry which is preliminary data.</text>
</comment>
<reference evidence="1 2" key="1">
    <citation type="submission" date="2016-04" db="EMBL/GenBank/DDBJ databases">
        <title>The genome of Intoshia linei affirms orthonectids as highly simplified spiralians.</title>
        <authorList>
            <person name="Mikhailov K.V."/>
            <person name="Slusarev G.S."/>
            <person name="Nikitin M.A."/>
            <person name="Logacheva M.D."/>
            <person name="Penin A."/>
            <person name="Aleoshin V."/>
            <person name="Panchin Y.V."/>
        </authorList>
    </citation>
    <scope>NUCLEOTIDE SEQUENCE [LARGE SCALE GENOMIC DNA]</scope>
    <source>
        <strain evidence="1">Intl2013</strain>
        <tissue evidence="1">Whole animal</tissue>
    </source>
</reference>
<evidence type="ECO:0000313" key="2">
    <source>
        <dbReference type="Proteomes" id="UP000078046"/>
    </source>
</evidence>
<protein>
    <submittedName>
        <fullName evidence="1">Uncharacterized protein</fullName>
    </submittedName>
</protein>
<sequence length="158" mass="18315">MFENGKNWLDMIERVHGKFESGIEKIKNFFESDPEVADVEELVEIILDKLNSLEENEGRKFQKVFEIFMQFYAFNFKNCDPARKFDIWEDECTSEAVNELIEILSEIDFENGICPNFDINDMASISEFGNSLDKISCFTDAIGEVINFINELPEPSNI</sequence>
<organism evidence="1 2">
    <name type="scientific">Intoshia linei</name>
    <dbReference type="NCBI Taxonomy" id="1819745"/>
    <lineage>
        <taxon>Eukaryota</taxon>
        <taxon>Metazoa</taxon>
        <taxon>Spiralia</taxon>
        <taxon>Lophotrochozoa</taxon>
        <taxon>Mesozoa</taxon>
        <taxon>Orthonectida</taxon>
        <taxon>Rhopaluridae</taxon>
        <taxon>Intoshia</taxon>
    </lineage>
</organism>
<gene>
    <name evidence="1" type="ORF">A3Q56_00840</name>
</gene>